<comment type="similarity">
    <text evidence="9">Belongs to the ubiquitin-conjugating enzyme family.</text>
</comment>
<keyword evidence="6 9" id="KW-0833">Ubl conjugation pathway</keyword>
<dbReference type="InterPro" id="IPR000608">
    <property type="entry name" value="UBC"/>
</dbReference>
<evidence type="ECO:0000256" key="9">
    <source>
        <dbReference type="RuleBase" id="RU362109"/>
    </source>
</evidence>
<evidence type="ECO:0000313" key="12">
    <source>
        <dbReference type="Proteomes" id="UP000499080"/>
    </source>
</evidence>
<dbReference type="GO" id="GO:0006511">
    <property type="term" value="P:ubiquitin-dependent protein catabolic process"/>
    <property type="evidence" value="ECO:0007669"/>
    <property type="project" value="UniProtKB-ARBA"/>
</dbReference>
<dbReference type="GO" id="GO:0061631">
    <property type="term" value="F:ubiquitin conjugating enzyme activity"/>
    <property type="evidence" value="ECO:0007669"/>
    <property type="project" value="UniProtKB-EC"/>
</dbReference>
<dbReference type="PROSITE" id="PS50127">
    <property type="entry name" value="UBC_2"/>
    <property type="match status" value="1"/>
</dbReference>
<dbReference type="SUPFAM" id="SSF54495">
    <property type="entry name" value="UBC-like"/>
    <property type="match status" value="1"/>
</dbReference>
<comment type="caution">
    <text evidence="11">The sequence shown here is derived from an EMBL/GenBank/DDBJ whole genome shotgun (WGS) entry which is preliminary data.</text>
</comment>
<keyword evidence="12" id="KW-1185">Reference proteome</keyword>
<dbReference type="PROSITE" id="PS00183">
    <property type="entry name" value="UBC_1"/>
    <property type="match status" value="1"/>
</dbReference>
<gene>
    <name evidence="11" type="primary">eff_4</name>
    <name evidence="11" type="ORF">AVEN_264570_1</name>
</gene>
<evidence type="ECO:0000256" key="6">
    <source>
        <dbReference type="ARBA" id="ARBA00022786"/>
    </source>
</evidence>
<organism evidence="11 12">
    <name type="scientific">Araneus ventricosus</name>
    <name type="common">Orbweaver spider</name>
    <name type="synonym">Epeira ventricosa</name>
    <dbReference type="NCBI Taxonomy" id="182803"/>
    <lineage>
        <taxon>Eukaryota</taxon>
        <taxon>Metazoa</taxon>
        <taxon>Ecdysozoa</taxon>
        <taxon>Arthropoda</taxon>
        <taxon>Chelicerata</taxon>
        <taxon>Arachnida</taxon>
        <taxon>Araneae</taxon>
        <taxon>Araneomorphae</taxon>
        <taxon>Entelegynae</taxon>
        <taxon>Araneoidea</taxon>
        <taxon>Araneidae</taxon>
        <taxon>Araneus</taxon>
    </lineage>
</organism>
<dbReference type="InterPro" id="IPR016135">
    <property type="entry name" value="UBQ-conjugating_enzyme/RWD"/>
</dbReference>
<evidence type="ECO:0000256" key="7">
    <source>
        <dbReference type="ARBA" id="ARBA00022840"/>
    </source>
</evidence>
<evidence type="ECO:0000256" key="3">
    <source>
        <dbReference type="ARBA" id="ARBA00012486"/>
    </source>
</evidence>
<feature type="domain" description="UBC core" evidence="10">
    <location>
        <begin position="1"/>
        <end position="147"/>
    </location>
</feature>
<dbReference type="FunFam" id="3.10.110.10:FF:000101">
    <property type="entry name" value="Ubiquitin-conjugating enzyme E2 D2"/>
    <property type="match status" value="1"/>
</dbReference>
<dbReference type="EC" id="2.3.2.23" evidence="3"/>
<dbReference type="Proteomes" id="UP000499080">
    <property type="component" value="Unassembled WGS sequence"/>
</dbReference>
<sequence>MALRRLNAELQDMMRDPPANCSAGPVLKDLFHYTAIIMDAEKGPYEGGMFTLDINFCRDYPIQPPKVLFTTRIYHPNIDGRGKICLNILDSQWSPALTVIKLLLSISSLMCAPNPYDCVETEIGRIYITDREKYNAMAEIRDKEIRNVIQYSEWFV</sequence>
<evidence type="ECO:0000313" key="11">
    <source>
        <dbReference type="EMBL" id="GBO43904.1"/>
    </source>
</evidence>
<evidence type="ECO:0000256" key="5">
    <source>
        <dbReference type="ARBA" id="ARBA00022741"/>
    </source>
</evidence>
<keyword evidence="7 9" id="KW-0067">ATP-binding</keyword>
<reference evidence="11 12" key="1">
    <citation type="journal article" date="2019" name="Sci. Rep.">
        <title>Orb-weaving spider Araneus ventricosus genome elucidates the spidroin gene catalogue.</title>
        <authorList>
            <person name="Kono N."/>
            <person name="Nakamura H."/>
            <person name="Ohtoshi R."/>
            <person name="Moran D.A.P."/>
            <person name="Shinohara A."/>
            <person name="Yoshida Y."/>
            <person name="Fujiwara M."/>
            <person name="Mori M."/>
            <person name="Tomita M."/>
            <person name="Arakawa K."/>
        </authorList>
    </citation>
    <scope>NUCLEOTIDE SEQUENCE [LARGE SCALE GENOMIC DNA]</scope>
</reference>
<dbReference type="Gene3D" id="3.10.110.10">
    <property type="entry name" value="Ubiquitin Conjugating Enzyme"/>
    <property type="match status" value="1"/>
</dbReference>
<feature type="active site" description="Glycyl thioester intermediate" evidence="8">
    <location>
        <position position="85"/>
    </location>
</feature>
<proteinExistence type="inferred from homology"/>
<evidence type="ECO:0000256" key="2">
    <source>
        <dbReference type="ARBA" id="ARBA00004906"/>
    </source>
</evidence>
<keyword evidence="4" id="KW-0808">Transferase</keyword>
<dbReference type="GO" id="GO:0005524">
    <property type="term" value="F:ATP binding"/>
    <property type="evidence" value="ECO:0007669"/>
    <property type="project" value="UniProtKB-UniRule"/>
</dbReference>
<keyword evidence="5 9" id="KW-0547">Nucleotide-binding</keyword>
<comment type="pathway">
    <text evidence="2">Protein modification; protein ubiquitination.</text>
</comment>
<dbReference type="SMART" id="SM00212">
    <property type="entry name" value="UBCc"/>
    <property type="match status" value="1"/>
</dbReference>
<dbReference type="OrthoDB" id="7851174at2759"/>
<evidence type="ECO:0000256" key="1">
    <source>
        <dbReference type="ARBA" id="ARBA00000485"/>
    </source>
</evidence>
<protein>
    <recommendedName>
        <fullName evidence="3">E2 ubiquitin-conjugating enzyme</fullName>
        <ecNumber evidence="3">2.3.2.23</ecNumber>
    </recommendedName>
</protein>
<dbReference type="PANTHER" id="PTHR24068">
    <property type="entry name" value="UBIQUITIN-CONJUGATING ENZYME E2"/>
    <property type="match status" value="1"/>
</dbReference>
<dbReference type="EMBL" id="BGPR01070469">
    <property type="protein sequence ID" value="GBO43904.1"/>
    <property type="molecule type" value="Genomic_DNA"/>
</dbReference>
<dbReference type="InterPro" id="IPR023313">
    <property type="entry name" value="UBQ-conjugating_AS"/>
</dbReference>
<evidence type="ECO:0000256" key="8">
    <source>
        <dbReference type="PROSITE-ProRule" id="PRU10133"/>
    </source>
</evidence>
<evidence type="ECO:0000256" key="4">
    <source>
        <dbReference type="ARBA" id="ARBA00022679"/>
    </source>
</evidence>
<dbReference type="AlphaFoldDB" id="A0A4Y2X4T4"/>
<dbReference type="Pfam" id="PF00179">
    <property type="entry name" value="UQ_con"/>
    <property type="match status" value="1"/>
</dbReference>
<accession>A0A4Y2X4T4</accession>
<name>A0A4Y2X4T4_ARAVE</name>
<evidence type="ECO:0000259" key="10">
    <source>
        <dbReference type="PROSITE" id="PS50127"/>
    </source>
</evidence>
<comment type="catalytic activity">
    <reaction evidence="1">
        <text>S-ubiquitinyl-[E1 ubiquitin-activating enzyme]-L-cysteine + [E2 ubiquitin-conjugating enzyme]-L-cysteine = [E1 ubiquitin-activating enzyme]-L-cysteine + S-ubiquitinyl-[E2 ubiquitin-conjugating enzyme]-L-cysteine.</text>
        <dbReference type="EC" id="2.3.2.23"/>
    </reaction>
</comment>